<feature type="domain" description="Aminoglycoside phosphotransferase" evidence="4">
    <location>
        <begin position="135"/>
        <end position="295"/>
    </location>
</feature>
<dbReference type="GO" id="GO:0004674">
    <property type="term" value="F:protein serine/threonine kinase activity"/>
    <property type="evidence" value="ECO:0007669"/>
    <property type="project" value="UniProtKB-EC"/>
</dbReference>
<reference evidence="5" key="2">
    <citation type="submission" date="2020-02" db="EMBL/GenBank/DDBJ databases">
        <authorList>
            <person name="Gilchrist C.L.M."/>
            <person name="Chooi Y.-H."/>
        </authorList>
    </citation>
    <scope>NUCLEOTIDE SEQUENCE</scope>
    <source>
        <strain evidence="5">MST-FP2251</strain>
    </source>
</reference>
<proteinExistence type="predicted"/>
<protein>
    <recommendedName>
        <fullName evidence="1">non-specific serine/threonine protein kinase</fullName>
        <ecNumber evidence="1">2.7.11.1</ecNumber>
    </recommendedName>
</protein>
<dbReference type="Gene3D" id="3.90.1200.10">
    <property type="match status" value="1"/>
</dbReference>
<evidence type="ECO:0000256" key="2">
    <source>
        <dbReference type="ARBA" id="ARBA00047899"/>
    </source>
</evidence>
<evidence type="ECO:0000256" key="1">
    <source>
        <dbReference type="ARBA" id="ARBA00012513"/>
    </source>
</evidence>
<dbReference type="InterPro" id="IPR002575">
    <property type="entry name" value="Aminoglycoside_PTrfase"/>
</dbReference>
<sequence>MAIQVTKTPSNIEADIIEALSRTRYACSTIKRLSGGYVNFTYRGTILCPLSDGSTSVIVKHGEEYSTELRGFSASTIRCEAEQSIIRRVNQIWLQNVIYDSLSIRIPRLYHFFPQSNTQIMEDITESKTLHGGLQFLSAPTAASIGQSLGAWIASFHSWARSHTDPSFSSVLGNNGELYEKQVRRMCINLSSECENKRVVEYYRDRLLEIDKEDVGVVHGDFTSRNVLVQNSHGRAKRPISLAIVDWEACHLGNQSRDIATFIGSLYMEHHFHGIEVARSMLQGFVQGYGPLREDLAFRVVVHTGMYFFLWKIYGDGKQTEKQVRELLQLAQDLLVKGCEKDREGITQSFLGCLLKP</sequence>
<dbReference type="Pfam" id="PF01636">
    <property type="entry name" value="APH"/>
    <property type="match status" value="1"/>
</dbReference>
<evidence type="ECO:0000313" key="6">
    <source>
        <dbReference type="Proteomes" id="UP001194746"/>
    </source>
</evidence>
<keyword evidence="6" id="KW-1185">Reference proteome</keyword>
<dbReference type="InterPro" id="IPR011009">
    <property type="entry name" value="Kinase-like_dom_sf"/>
</dbReference>
<name>A0AAD4GQI7_ASPNN</name>
<comment type="caution">
    <text evidence="5">The sequence shown here is derived from an EMBL/GenBank/DDBJ whole genome shotgun (WGS) entry which is preliminary data.</text>
</comment>
<dbReference type="Proteomes" id="UP001194746">
    <property type="component" value="Unassembled WGS sequence"/>
</dbReference>
<dbReference type="PANTHER" id="PTHR21310">
    <property type="entry name" value="AMINOGLYCOSIDE PHOSPHOTRANSFERASE-RELATED-RELATED"/>
    <property type="match status" value="1"/>
</dbReference>
<dbReference type="InterPro" id="IPR051678">
    <property type="entry name" value="AGP_Transferase"/>
</dbReference>
<dbReference type="SUPFAM" id="SSF56112">
    <property type="entry name" value="Protein kinase-like (PK-like)"/>
    <property type="match status" value="1"/>
</dbReference>
<dbReference type="EMBL" id="VCAU01000093">
    <property type="protein sequence ID" value="KAF9885551.1"/>
    <property type="molecule type" value="Genomic_DNA"/>
</dbReference>
<evidence type="ECO:0000256" key="3">
    <source>
        <dbReference type="ARBA" id="ARBA00048679"/>
    </source>
</evidence>
<dbReference type="PROSITE" id="PS00109">
    <property type="entry name" value="PROTEIN_KINASE_TYR"/>
    <property type="match status" value="1"/>
</dbReference>
<comment type="catalytic activity">
    <reaction evidence="2">
        <text>L-threonyl-[protein] + ATP = O-phospho-L-threonyl-[protein] + ADP + H(+)</text>
        <dbReference type="Rhea" id="RHEA:46608"/>
        <dbReference type="Rhea" id="RHEA-COMP:11060"/>
        <dbReference type="Rhea" id="RHEA-COMP:11605"/>
        <dbReference type="ChEBI" id="CHEBI:15378"/>
        <dbReference type="ChEBI" id="CHEBI:30013"/>
        <dbReference type="ChEBI" id="CHEBI:30616"/>
        <dbReference type="ChEBI" id="CHEBI:61977"/>
        <dbReference type="ChEBI" id="CHEBI:456216"/>
        <dbReference type="EC" id="2.7.11.1"/>
    </reaction>
</comment>
<accession>A0AAD4GQI7</accession>
<gene>
    <name evidence="5" type="ORF">FE257_012757</name>
</gene>
<dbReference type="InterPro" id="IPR008266">
    <property type="entry name" value="Tyr_kinase_AS"/>
</dbReference>
<comment type="catalytic activity">
    <reaction evidence="3">
        <text>L-seryl-[protein] + ATP = O-phospho-L-seryl-[protein] + ADP + H(+)</text>
        <dbReference type="Rhea" id="RHEA:17989"/>
        <dbReference type="Rhea" id="RHEA-COMP:9863"/>
        <dbReference type="Rhea" id="RHEA-COMP:11604"/>
        <dbReference type="ChEBI" id="CHEBI:15378"/>
        <dbReference type="ChEBI" id="CHEBI:29999"/>
        <dbReference type="ChEBI" id="CHEBI:30616"/>
        <dbReference type="ChEBI" id="CHEBI:83421"/>
        <dbReference type="ChEBI" id="CHEBI:456216"/>
        <dbReference type="EC" id="2.7.11.1"/>
    </reaction>
</comment>
<reference evidence="5" key="1">
    <citation type="journal article" date="2019" name="Beilstein J. Org. Chem.">
        <title>Nanangenines: drimane sesquiterpenoids as the dominant metabolite cohort of a novel Australian fungus, Aspergillus nanangensis.</title>
        <authorList>
            <person name="Lacey H.J."/>
            <person name="Gilchrist C.L.M."/>
            <person name="Crombie A."/>
            <person name="Kalaitzis J.A."/>
            <person name="Vuong D."/>
            <person name="Rutledge P.J."/>
            <person name="Turner P."/>
            <person name="Pitt J.I."/>
            <person name="Lacey E."/>
            <person name="Chooi Y.H."/>
            <person name="Piggott A.M."/>
        </authorList>
    </citation>
    <scope>NUCLEOTIDE SEQUENCE</scope>
    <source>
        <strain evidence="5">MST-FP2251</strain>
    </source>
</reference>
<evidence type="ECO:0000313" key="5">
    <source>
        <dbReference type="EMBL" id="KAF9885551.1"/>
    </source>
</evidence>
<organism evidence="5 6">
    <name type="scientific">Aspergillus nanangensis</name>
    <dbReference type="NCBI Taxonomy" id="2582783"/>
    <lineage>
        <taxon>Eukaryota</taxon>
        <taxon>Fungi</taxon>
        <taxon>Dikarya</taxon>
        <taxon>Ascomycota</taxon>
        <taxon>Pezizomycotina</taxon>
        <taxon>Eurotiomycetes</taxon>
        <taxon>Eurotiomycetidae</taxon>
        <taxon>Eurotiales</taxon>
        <taxon>Aspergillaceae</taxon>
        <taxon>Aspergillus</taxon>
        <taxon>Aspergillus subgen. Circumdati</taxon>
    </lineage>
</organism>
<dbReference type="AlphaFoldDB" id="A0AAD4GQI7"/>
<evidence type="ECO:0000259" key="4">
    <source>
        <dbReference type="Pfam" id="PF01636"/>
    </source>
</evidence>
<dbReference type="EC" id="2.7.11.1" evidence="1"/>
<dbReference type="Gene3D" id="3.30.200.20">
    <property type="entry name" value="Phosphorylase Kinase, domain 1"/>
    <property type="match status" value="1"/>
</dbReference>